<evidence type="ECO:0000256" key="4">
    <source>
        <dbReference type="ARBA" id="ARBA00023239"/>
    </source>
</evidence>
<keyword evidence="3" id="KW-0862">Zinc</keyword>
<comment type="similarity">
    <text evidence="1">Belongs to the Gfa family.</text>
</comment>
<dbReference type="AlphaFoldDB" id="A3VDN3"/>
<keyword evidence="2" id="KW-0479">Metal-binding</keyword>
<dbReference type="eggNOG" id="COG3791">
    <property type="taxonomic scope" value="Bacteria"/>
</dbReference>
<accession>A3VDN3</accession>
<dbReference type="PANTHER" id="PTHR33337:SF40">
    <property type="entry name" value="CENP-V_GFA DOMAIN-CONTAINING PROTEIN-RELATED"/>
    <property type="match status" value="1"/>
</dbReference>
<dbReference type="GO" id="GO:0046872">
    <property type="term" value="F:metal ion binding"/>
    <property type="evidence" value="ECO:0007669"/>
    <property type="project" value="UniProtKB-KW"/>
</dbReference>
<dbReference type="HOGENOM" id="CLU_055491_3_6_5"/>
<dbReference type="RefSeq" id="WP_008328511.1">
    <property type="nucleotide sequence ID" value="NZ_CH902578.1"/>
</dbReference>
<organism evidence="6 7">
    <name type="scientific">Maritimibacter alkaliphilus HTCC2654</name>
    <dbReference type="NCBI Taxonomy" id="314271"/>
    <lineage>
        <taxon>Bacteria</taxon>
        <taxon>Pseudomonadati</taxon>
        <taxon>Pseudomonadota</taxon>
        <taxon>Alphaproteobacteria</taxon>
        <taxon>Rhodobacterales</taxon>
        <taxon>Roseobacteraceae</taxon>
        <taxon>Maritimibacter</taxon>
    </lineage>
</organism>
<evidence type="ECO:0000256" key="3">
    <source>
        <dbReference type="ARBA" id="ARBA00022833"/>
    </source>
</evidence>
<evidence type="ECO:0000256" key="1">
    <source>
        <dbReference type="ARBA" id="ARBA00005495"/>
    </source>
</evidence>
<evidence type="ECO:0000256" key="2">
    <source>
        <dbReference type="ARBA" id="ARBA00022723"/>
    </source>
</evidence>
<dbReference type="SUPFAM" id="SSF51316">
    <property type="entry name" value="Mss4-like"/>
    <property type="match status" value="1"/>
</dbReference>
<dbReference type="Proteomes" id="UP000002931">
    <property type="component" value="Unassembled WGS sequence"/>
</dbReference>
<protein>
    <recommendedName>
        <fullName evidence="5">CENP-V/GFA domain-containing protein</fullName>
    </recommendedName>
</protein>
<gene>
    <name evidence="6" type="ORF">RB2654_02874</name>
</gene>
<dbReference type="PANTHER" id="PTHR33337">
    <property type="entry name" value="GFA DOMAIN-CONTAINING PROTEIN"/>
    <property type="match status" value="1"/>
</dbReference>
<reference evidence="6 7" key="1">
    <citation type="journal article" date="2010" name="J. Bacteriol.">
        <title>Genome sequences of Pelagibaca bermudensis HTCC2601T and Maritimibacter alkaliphilus HTCC2654T, the type strains of two marine Roseobacter genera.</title>
        <authorList>
            <person name="Thrash J.C."/>
            <person name="Cho J.C."/>
            <person name="Ferriera S."/>
            <person name="Johnson J."/>
            <person name="Vergin K.L."/>
            <person name="Giovannoni S.J."/>
        </authorList>
    </citation>
    <scope>NUCLEOTIDE SEQUENCE [LARGE SCALE GENOMIC DNA]</scope>
    <source>
        <strain evidence="6 7">HTCC2654</strain>
    </source>
</reference>
<dbReference type="GO" id="GO:0016846">
    <property type="term" value="F:carbon-sulfur lyase activity"/>
    <property type="evidence" value="ECO:0007669"/>
    <property type="project" value="InterPro"/>
</dbReference>
<keyword evidence="7" id="KW-1185">Reference proteome</keyword>
<sequence>MMSELHEGGCACGAVRYRTVGQPVRAGVCHCRYCQLRTGSAFGVSVYFAQDNVTELSGALRDYTFHTESGRAFTTRFCTTCGTSVFWRLEVFPDLVGIAGGTFDPPTFWFDVTREIFTRTRAPFLRHDLPDSSETSASYVPGGAVSGGT</sequence>
<dbReference type="Gene3D" id="3.90.1590.10">
    <property type="entry name" value="glutathione-dependent formaldehyde- activating enzyme (gfa)"/>
    <property type="match status" value="1"/>
</dbReference>
<dbReference type="EMBL" id="AAMT01000004">
    <property type="protein sequence ID" value="EAQ13622.1"/>
    <property type="molecule type" value="Genomic_DNA"/>
</dbReference>
<evidence type="ECO:0000259" key="5">
    <source>
        <dbReference type="PROSITE" id="PS51891"/>
    </source>
</evidence>
<feature type="domain" description="CENP-V/GFA" evidence="5">
    <location>
        <begin position="6"/>
        <end position="111"/>
    </location>
</feature>
<dbReference type="Pfam" id="PF04828">
    <property type="entry name" value="GFA"/>
    <property type="match status" value="1"/>
</dbReference>
<dbReference type="PROSITE" id="PS51891">
    <property type="entry name" value="CENP_V_GFA"/>
    <property type="match status" value="1"/>
</dbReference>
<name>A3VDN3_9RHOB</name>
<dbReference type="InterPro" id="IPR006913">
    <property type="entry name" value="CENP-V/GFA"/>
</dbReference>
<evidence type="ECO:0000313" key="7">
    <source>
        <dbReference type="Proteomes" id="UP000002931"/>
    </source>
</evidence>
<evidence type="ECO:0000313" key="6">
    <source>
        <dbReference type="EMBL" id="EAQ13622.1"/>
    </source>
</evidence>
<proteinExistence type="inferred from homology"/>
<keyword evidence="4" id="KW-0456">Lyase</keyword>
<dbReference type="InterPro" id="IPR011057">
    <property type="entry name" value="Mss4-like_sf"/>
</dbReference>
<comment type="caution">
    <text evidence="6">The sequence shown here is derived from an EMBL/GenBank/DDBJ whole genome shotgun (WGS) entry which is preliminary data.</text>
</comment>
<dbReference type="STRING" id="314271.RB2654_02874"/>